<evidence type="ECO:0000259" key="18">
    <source>
        <dbReference type="Pfam" id="PF00912"/>
    </source>
</evidence>
<dbReference type="GO" id="GO:0008955">
    <property type="term" value="F:peptidoglycan glycosyltransferase activity"/>
    <property type="evidence" value="ECO:0007669"/>
    <property type="project" value="UniProtKB-EC"/>
</dbReference>
<dbReference type="GO" id="GO:0071555">
    <property type="term" value="P:cell wall organization"/>
    <property type="evidence" value="ECO:0007669"/>
    <property type="project" value="UniProtKB-KW"/>
</dbReference>
<keyword evidence="6" id="KW-0328">Glycosyltransferase</keyword>
<dbReference type="GO" id="GO:0009002">
    <property type="term" value="F:serine-type D-Ala-D-Ala carboxypeptidase activity"/>
    <property type="evidence" value="ECO:0007669"/>
    <property type="project" value="UniProtKB-EC"/>
</dbReference>
<comment type="catalytic activity">
    <reaction evidence="14">
        <text>[GlcNAc-(1-&gt;4)-Mur2Ac(oyl-L-Ala-gamma-D-Glu-L-Lys-D-Ala-D-Ala)](n)-di-trans,octa-cis-undecaprenyl diphosphate + beta-D-GlcNAc-(1-&gt;4)-Mur2Ac(oyl-L-Ala-gamma-D-Glu-L-Lys-D-Ala-D-Ala)-di-trans,octa-cis-undecaprenyl diphosphate = [GlcNAc-(1-&gt;4)-Mur2Ac(oyl-L-Ala-gamma-D-Glu-L-Lys-D-Ala-D-Ala)](n+1)-di-trans,octa-cis-undecaprenyl diphosphate + di-trans,octa-cis-undecaprenyl diphosphate + H(+)</text>
        <dbReference type="Rhea" id="RHEA:23708"/>
        <dbReference type="Rhea" id="RHEA-COMP:9602"/>
        <dbReference type="Rhea" id="RHEA-COMP:9603"/>
        <dbReference type="ChEBI" id="CHEBI:15378"/>
        <dbReference type="ChEBI" id="CHEBI:58405"/>
        <dbReference type="ChEBI" id="CHEBI:60033"/>
        <dbReference type="ChEBI" id="CHEBI:78435"/>
        <dbReference type="EC" id="2.4.99.28"/>
    </reaction>
</comment>
<dbReference type="InterPro" id="IPR023346">
    <property type="entry name" value="Lysozyme-like_dom_sf"/>
</dbReference>
<dbReference type="GO" id="GO:0008360">
    <property type="term" value="P:regulation of cell shape"/>
    <property type="evidence" value="ECO:0007669"/>
    <property type="project" value="UniProtKB-KW"/>
</dbReference>
<evidence type="ECO:0000313" key="19">
    <source>
        <dbReference type="EMBL" id="PSC04946.1"/>
    </source>
</evidence>
<organism evidence="19 20">
    <name type="scientific">Alsobacter soli</name>
    <dbReference type="NCBI Taxonomy" id="2109933"/>
    <lineage>
        <taxon>Bacteria</taxon>
        <taxon>Pseudomonadati</taxon>
        <taxon>Pseudomonadota</taxon>
        <taxon>Alphaproteobacteria</taxon>
        <taxon>Hyphomicrobiales</taxon>
        <taxon>Alsobacteraceae</taxon>
        <taxon>Alsobacter</taxon>
    </lineage>
</organism>
<keyword evidence="20" id="KW-1185">Reference proteome</keyword>
<evidence type="ECO:0000256" key="3">
    <source>
        <dbReference type="ARBA" id="ARBA00007739"/>
    </source>
</evidence>
<dbReference type="InterPro" id="IPR012338">
    <property type="entry name" value="Beta-lactam/transpept-like"/>
</dbReference>
<keyword evidence="16" id="KW-1133">Transmembrane helix</keyword>
<dbReference type="PANTHER" id="PTHR32282">
    <property type="entry name" value="BINDING PROTEIN TRANSPEPTIDASE, PUTATIVE-RELATED"/>
    <property type="match status" value="1"/>
</dbReference>
<comment type="caution">
    <text evidence="19">The sequence shown here is derived from an EMBL/GenBank/DDBJ whole genome shotgun (WGS) entry which is preliminary data.</text>
</comment>
<dbReference type="InterPro" id="IPR001264">
    <property type="entry name" value="Glyco_trans_51"/>
</dbReference>
<dbReference type="InterPro" id="IPR001460">
    <property type="entry name" value="PCN-bd_Tpept"/>
</dbReference>
<dbReference type="Gene3D" id="3.40.710.10">
    <property type="entry name" value="DD-peptidase/beta-lactamase superfamily"/>
    <property type="match status" value="1"/>
</dbReference>
<evidence type="ECO:0000256" key="13">
    <source>
        <dbReference type="ARBA" id="ARBA00034000"/>
    </source>
</evidence>
<dbReference type="Pfam" id="PF00905">
    <property type="entry name" value="Transpeptidase"/>
    <property type="match status" value="1"/>
</dbReference>
<feature type="compositionally biased region" description="Low complexity" evidence="15">
    <location>
        <begin position="769"/>
        <end position="786"/>
    </location>
</feature>
<evidence type="ECO:0000256" key="8">
    <source>
        <dbReference type="ARBA" id="ARBA00022801"/>
    </source>
</evidence>
<feature type="transmembrane region" description="Helical" evidence="16">
    <location>
        <begin position="135"/>
        <end position="160"/>
    </location>
</feature>
<gene>
    <name evidence="19" type="ORF">SLNSH_10885</name>
</gene>
<evidence type="ECO:0000256" key="7">
    <source>
        <dbReference type="ARBA" id="ARBA00022679"/>
    </source>
</evidence>
<dbReference type="SUPFAM" id="SSF56601">
    <property type="entry name" value="beta-lactamase/transpeptidase-like"/>
    <property type="match status" value="1"/>
</dbReference>
<dbReference type="GO" id="GO:0030288">
    <property type="term" value="C:outer membrane-bounded periplasmic space"/>
    <property type="evidence" value="ECO:0007669"/>
    <property type="project" value="TreeGrafter"/>
</dbReference>
<evidence type="ECO:0000313" key="20">
    <source>
        <dbReference type="Proteomes" id="UP000239772"/>
    </source>
</evidence>
<feature type="domain" description="Glycosyl transferase family 51" evidence="18">
    <location>
        <begin position="195"/>
        <end position="362"/>
    </location>
</feature>
<dbReference type="InterPro" id="IPR050396">
    <property type="entry name" value="Glycosyltr_51/Transpeptidase"/>
</dbReference>
<evidence type="ECO:0000256" key="5">
    <source>
        <dbReference type="ARBA" id="ARBA00022670"/>
    </source>
</evidence>
<keyword evidence="11" id="KW-0511">Multifunctional enzyme</keyword>
<proteinExistence type="inferred from homology"/>
<dbReference type="OrthoDB" id="9766909at2"/>
<keyword evidence="4" id="KW-0121">Carboxypeptidase</keyword>
<keyword evidence="7" id="KW-0808">Transferase</keyword>
<dbReference type="NCBIfam" id="TIGR02074">
    <property type="entry name" value="PBP_1a_fam"/>
    <property type="match status" value="1"/>
</dbReference>
<feature type="compositionally biased region" description="Basic and acidic residues" evidence="15">
    <location>
        <begin position="109"/>
        <end position="126"/>
    </location>
</feature>
<keyword evidence="12" id="KW-0961">Cell wall biogenesis/degradation</keyword>
<dbReference type="Gene3D" id="1.10.3810.10">
    <property type="entry name" value="Biosynthetic peptidoglycan transglycosylase-like"/>
    <property type="match status" value="1"/>
</dbReference>
<protein>
    <submittedName>
        <fullName evidence="19">Penicillin-binding protein</fullName>
    </submittedName>
</protein>
<evidence type="ECO:0000256" key="15">
    <source>
        <dbReference type="SAM" id="MobiDB-lite"/>
    </source>
</evidence>
<dbReference type="SUPFAM" id="SSF53955">
    <property type="entry name" value="Lysozyme-like"/>
    <property type="match status" value="1"/>
</dbReference>
<comment type="pathway">
    <text evidence="1">Cell wall biogenesis; peptidoglycan biosynthesis.</text>
</comment>
<dbReference type="UniPathway" id="UPA00219"/>
<dbReference type="EMBL" id="PVZS01000010">
    <property type="protein sequence ID" value="PSC04946.1"/>
    <property type="molecule type" value="Genomic_DNA"/>
</dbReference>
<feature type="domain" description="Penicillin-binding protein transpeptidase" evidence="17">
    <location>
        <begin position="448"/>
        <end position="678"/>
    </location>
</feature>
<accession>A0A2T1HTH0</accession>
<dbReference type="GO" id="GO:0006508">
    <property type="term" value="P:proteolysis"/>
    <property type="evidence" value="ECO:0007669"/>
    <property type="project" value="UniProtKB-KW"/>
</dbReference>
<dbReference type="AlphaFoldDB" id="A0A2T1HTH0"/>
<dbReference type="Proteomes" id="UP000239772">
    <property type="component" value="Unassembled WGS sequence"/>
</dbReference>
<evidence type="ECO:0000256" key="12">
    <source>
        <dbReference type="ARBA" id="ARBA00023316"/>
    </source>
</evidence>
<evidence type="ECO:0000256" key="6">
    <source>
        <dbReference type="ARBA" id="ARBA00022676"/>
    </source>
</evidence>
<keyword evidence="9" id="KW-0133">Cell shape</keyword>
<evidence type="ECO:0000256" key="1">
    <source>
        <dbReference type="ARBA" id="ARBA00004752"/>
    </source>
</evidence>
<dbReference type="Pfam" id="PF00912">
    <property type="entry name" value="Transgly"/>
    <property type="match status" value="1"/>
</dbReference>
<evidence type="ECO:0000259" key="17">
    <source>
        <dbReference type="Pfam" id="PF00905"/>
    </source>
</evidence>
<keyword evidence="16" id="KW-0472">Membrane</keyword>
<keyword evidence="10" id="KW-0573">Peptidoglycan synthesis</keyword>
<keyword evidence="8" id="KW-0378">Hydrolase</keyword>
<evidence type="ECO:0000256" key="16">
    <source>
        <dbReference type="SAM" id="Phobius"/>
    </source>
</evidence>
<comment type="catalytic activity">
    <reaction evidence="13">
        <text>Preferential cleavage: (Ac)2-L-Lys-D-Ala-|-D-Ala. Also transpeptidation of peptidyl-alanyl moieties that are N-acyl substituents of D-alanine.</text>
        <dbReference type="EC" id="3.4.16.4"/>
    </reaction>
</comment>
<evidence type="ECO:0000256" key="10">
    <source>
        <dbReference type="ARBA" id="ARBA00022984"/>
    </source>
</evidence>
<feature type="compositionally biased region" description="Basic and acidic residues" evidence="15">
    <location>
        <begin position="26"/>
        <end position="55"/>
    </location>
</feature>
<evidence type="ECO:0000256" key="14">
    <source>
        <dbReference type="ARBA" id="ARBA00049902"/>
    </source>
</evidence>
<sequence>MTDRRDRSRERREPVFGDKTPAPAKLDLRLTRDDRPAYTDRDATPRSRGARRDPTFDPTIAPALDPIAEGRRKRTPESSREAVRATPPADDEDADTPRDSMARSPRKAGSAERRSGDKRERSEKRSSKPRRRRSLLGGLVYYCVVLGLWAVMGVGALVAYHASKLPPIDSLAVPKRPPNIAILASDGSLLANRGETGGRTVTLKELPPYLPNAFIAIEDHRFYHHWGIDPVGITRALVRNVTRSGSSMQGGSTLTQQLAKNLFLTQERTASRKIQEAILALWLERNYSKDQILELYLNRVYFGSGAYGVEAAAQKYFGKSARSVTLSEAAVLAGLVQAPSRLAPNRNPEAAQARGSMVIAAMAREGMISDRMAKIALTNPGQPVKPGGAGSVNYAADYVMDVLDDYIGTIDKDIVVRTTIDASMQEGAEKALVDELNQKGDKFGVTQGAFVALQPDGAIRALVGGRNYTDSQFNRATVARRQPGSAFKPFVYLTAMEKGLTPSTVREDSPVNIRGWQPENSTREYRGAITLRQALALSINTVAVKLGLEVGPKNVVATAHRMGIQSKLDPNASIALGTSEVTPLELVSAYAPFANGGVAVQPYVITQVKASDGSVVYRRTGSGLGKVMEQQTVGMMNAMLRETLLTGTARKADLPGWEAGGKTGTSQDYRDAWFVGYTGSLVAGVWLGNDDGSPTKKVSGGNLPVEVWSRFMKGALASTPPTPLPGGAYKQMWPTPAEQLPPSSVPMADAGNPIPPGQTWGVAPPAPAPSRSAPALAQSAPAPQRRVVSEDGALRPPGMVPNPGGSSRGGYQPQERSLLDRLFGG</sequence>
<evidence type="ECO:0000256" key="4">
    <source>
        <dbReference type="ARBA" id="ARBA00022645"/>
    </source>
</evidence>
<evidence type="ECO:0000256" key="2">
    <source>
        <dbReference type="ARBA" id="ARBA00007090"/>
    </source>
</evidence>
<comment type="similarity">
    <text evidence="2">In the C-terminal section; belongs to the transpeptidase family.</text>
</comment>
<evidence type="ECO:0000256" key="9">
    <source>
        <dbReference type="ARBA" id="ARBA00022960"/>
    </source>
</evidence>
<keyword evidence="5" id="KW-0645">Protease</keyword>
<keyword evidence="16" id="KW-0812">Transmembrane</keyword>
<feature type="compositionally biased region" description="Basic and acidic residues" evidence="15">
    <location>
        <begin position="1"/>
        <end position="16"/>
    </location>
</feature>
<dbReference type="PANTHER" id="PTHR32282:SF33">
    <property type="entry name" value="PEPTIDOGLYCAN GLYCOSYLTRANSFERASE"/>
    <property type="match status" value="1"/>
</dbReference>
<dbReference type="GO" id="GO:0009252">
    <property type="term" value="P:peptidoglycan biosynthetic process"/>
    <property type="evidence" value="ECO:0007669"/>
    <property type="project" value="UniProtKB-UniPathway"/>
</dbReference>
<reference evidence="20" key="1">
    <citation type="submission" date="2018-03" db="EMBL/GenBank/DDBJ databases">
        <authorList>
            <person name="Sun L."/>
            <person name="Liu H."/>
            <person name="Chen W."/>
            <person name="Huang K."/>
            <person name="Liu W."/>
            <person name="Gao X."/>
        </authorList>
    </citation>
    <scope>NUCLEOTIDE SEQUENCE [LARGE SCALE GENOMIC DNA]</scope>
    <source>
        <strain evidence="20">SH9</strain>
    </source>
</reference>
<dbReference type="InterPro" id="IPR036950">
    <property type="entry name" value="PBP_transglycosylase"/>
</dbReference>
<feature type="region of interest" description="Disordered" evidence="15">
    <location>
        <begin position="1"/>
        <end position="130"/>
    </location>
</feature>
<dbReference type="GO" id="GO:0008658">
    <property type="term" value="F:penicillin binding"/>
    <property type="evidence" value="ECO:0007669"/>
    <property type="project" value="InterPro"/>
</dbReference>
<comment type="similarity">
    <text evidence="3">In the N-terminal section; belongs to the glycosyltransferase 51 family.</text>
</comment>
<feature type="region of interest" description="Disordered" evidence="15">
    <location>
        <begin position="733"/>
        <end position="825"/>
    </location>
</feature>
<evidence type="ECO:0000256" key="11">
    <source>
        <dbReference type="ARBA" id="ARBA00023268"/>
    </source>
</evidence>
<name>A0A2T1HTH0_9HYPH</name>
<dbReference type="FunFam" id="1.10.3810.10:FF:000001">
    <property type="entry name" value="Penicillin-binding protein 1A"/>
    <property type="match status" value="1"/>
</dbReference>